<dbReference type="OrthoDB" id="8004770at2759"/>
<name>A0A0L0BX57_LUCCU</name>
<dbReference type="Proteomes" id="UP000037069">
    <property type="component" value="Unassembled WGS sequence"/>
</dbReference>
<keyword evidence="1" id="KW-0732">Signal</keyword>
<dbReference type="EMBL" id="JRES01001207">
    <property type="protein sequence ID" value="KNC24581.1"/>
    <property type="molecule type" value="Genomic_DNA"/>
</dbReference>
<accession>A0A0L0BX57</accession>
<evidence type="ECO:0000313" key="3">
    <source>
        <dbReference type="Proteomes" id="UP000037069"/>
    </source>
</evidence>
<dbReference type="SMART" id="SM00708">
    <property type="entry name" value="PhBP"/>
    <property type="match status" value="1"/>
</dbReference>
<reference evidence="2 3" key="1">
    <citation type="journal article" date="2015" name="Nat. Commun.">
        <title>Lucilia cuprina genome unlocks parasitic fly biology to underpin future interventions.</title>
        <authorList>
            <person name="Anstead C.A."/>
            <person name="Korhonen P.K."/>
            <person name="Young N.D."/>
            <person name="Hall R.S."/>
            <person name="Jex A.R."/>
            <person name="Murali S.C."/>
            <person name="Hughes D.S."/>
            <person name="Lee S.F."/>
            <person name="Perry T."/>
            <person name="Stroehlein A.J."/>
            <person name="Ansell B.R."/>
            <person name="Breugelmans B."/>
            <person name="Hofmann A."/>
            <person name="Qu J."/>
            <person name="Dugan S."/>
            <person name="Lee S.L."/>
            <person name="Chao H."/>
            <person name="Dinh H."/>
            <person name="Han Y."/>
            <person name="Doddapaneni H.V."/>
            <person name="Worley K.C."/>
            <person name="Muzny D.M."/>
            <person name="Ioannidis P."/>
            <person name="Waterhouse R.M."/>
            <person name="Zdobnov E.M."/>
            <person name="James P.J."/>
            <person name="Bagnall N.H."/>
            <person name="Kotze A.C."/>
            <person name="Gibbs R.A."/>
            <person name="Richards S."/>
            <person name="Batterham P."/>
            <person name="Gasser R.B."/>
        </authorList>
    </citation>
    <scope>NUCLEOTIDE SEQUENCE [LARGE SCALE GENOMIC DNA]</scope>
    <source>
        <strain evidence="2 3">LS</strain>
        <tissue evidence="2">Full body</tissue>
    </source>
</reference>
<dbReference type="STRING" id="7375.A0A0L0BX57"/>
<comment type="caution">
    <text evidence="2">The sequence shown here is derived from an EMBL/GenBank/DDBJ whole genome shotgun (WGS) entry which is preliminary data.</text>
</comment>
<feature type="chain" id="PRO_5005535203" evidence="1">
    <location>
        <begin position="22"/>
        <end position="187"/>
    </location>
</feature>
<protein>
    <submittedName>
        <fullName evidence="2">Uncharacterized protein</fullName>
    </submittedName>
</protein>
<dbReference type="AlphaFoldDB" id="A0A0L0BX57"/>
<organism evidence="2 3">
    <name type="scientific">Lucilia cuprina</name>
    <name type="common">Green bottle fly</name>
    <name type="synonym">Australian sheep blowfly</name>
    <dbReference type="NCBI Taxonomy" id="7375"/>
    <lineage>
        <taxon>Eukaryota</taxon>
        <taxon>Metazoa</taxon>
        <taxon>Ecdysozoa</taxon>
        <taxon>Arthropoda</taxon>
        <taxon>Hexapoda</taxon>
        <taxon>Insecta</taxon>
        <taxon>Pterygota</taxon>
        <taxon>Neoptera</taxon>
        <taxon>Endopterygota</taxon>
        <taxon>Diptera</taxon>
        <taxon>Brachycera</taxon>
        <taxon>Muscomorpha</taxon>
        <taxon>Oestroidea</taxon>
        <taxon>Calliphoridae</taxon>
        <taxon>Luciliinae</taxon>
        <taxon>Lucilia</taxon>
    </lineage>
</organism>
<keyword evidence="3" id="KW-1185">Reference proteome</keyword>
<dbReference type="CDD" id="cd23992">
    <property type="entry name" value="PBP_GOBP"/>
    <property type="match status" value="1"/>
</dbReference>
<evidence type="ECO:0000313" key="2">
    <source>
        <dbReference type="EMBL" id="KNC24581.1"/>
    </source>
</evidence>
<evidence type="ECO:0000256" key="1">
    <source>
        <dbReference type="SAM" id="SignalP"/>
    </source>
</evidence>
<dbReference type="Gene3D" id="1.10.238.20">
    <property type="entry name" value="Pheromone/general odorant binding protein domain"/>
    <property type="match status" value="1"/>
</dbReference>
<dbReference type="Pfam" id="PF01395">
    <property type="entry name" value="PBP_GOBP"/>
    <property type="match status" value="1"/>
</dbReference>
<dbReference type="GO" id="GO:0005549">
    <property type="term" value="F:odorant binding"/>
    <property type="evidence" value="ECO:0007669"/>
    <property type="project" value="InterPro"/>
</dbReference>
<proteinExistence type="predicted"/>
<dbReference type="SUPFAM" id="SSF47565">
    <property type="entry name" value="Insect pheromone/odorant-binding proteins"/>
    <property type="match status" value="1"/>
</dbReference>
<dbReference type="InterPro" id="IPR006170">
    <property type="entry name" value="PBP/GOBP"/>
</dbReference>
<gene>
    <name evidence="2" type="ORF">FF38_01645</name>
</gene>
<feature type="signal peptide" evidence="1">
    <location>
        <begin position="1"/>
        <end position="21"/>
    </location>
</feature>
<sequence length="187" mass="21083">MKISATIIIFLVCIYFNAVNSKSLKSYYGNSINYSKGQRKPLASPLGNGIHDNYKRAKRETSKGIQDFQDVLNNAKVECVKEMNMDPSIMEKSLMYEEYPTDEEKCLMMCMLKKTKLMENVNKLSTNTIARIASMISENNPLVVSVAVAKANNCNTLIRANHPCEAAYQINKCIGTELKAAKLKLYY</sequence>
<dbReference type="InterPro" id="IPR036728">
    <property type="entry name" value="PBP_GOBP_sf"/>
</dbReference>